<comment type="catalytic activity">
    <reaction evidence="10">
        <text>uridine + ATP = UMP + ADP + H(+)</text>
        <dbReference type="Rhea" id="RHEA:16825"/>
        <dbReference type="ChEBI" id="CHEBI:15378"/>
        <dbReference type="ChEBI" id="CHEBI:16704"/>
        <dbReference type="ChEBI" id="CHEBI:30616"/>
        <dbReference type="ChEBI" id="CHEBI:57865"/>
        <dbReference type="ChEBI" id="CHEBI:456216"/>
        <dbReference type="EC" id="2.7.1.48"/>
    </reaction>
</comment>
<evidence type="ECO:0000256" key="8">
    <source>
        <dbReference type="ARBA" id="ARBA00022840"/>
    </source>
</evidence>
<dbReference type="FunFam" id="3.40.50.300:FF:000339">
    <property type="entry name" value="Uridine kinase"/>
    <property type="match status" value="1"/>
</dbReference>
<feature type="domain" description="Phosphoribosyltransferase" evidence="13">
    <location>
        <begin position="347"/>
        <end position="550"/>
    </location>
</feature>
<reference evidence="14 15" key="1">
    <citation type="journal article" date="2019" name="PLoS Biol.">
        <title>Sex chromosomes control vertical transmission of feminizing Wolbachia symbionts in an isopod.</title>
        <authorList>
            <person name="Becking T."/>
            <person name="Chebbi M.A."/>
            <person name="Giraud I."/>
            <person name="Moumen B."/>
            <person name="Laverre T."/>
            <person name="Caubet Y."/>
            <person name="Peccoud J."/>
            <person name="Gilbert C."/>
            <person name="Cordaux R."/>
        </authorList>
    </citation>
    <scope>NUCLEOTIDE SEQUENCE [LARGE SCALE GENOMIC DNA]</scope>
    <source>
        <strain evidence="14">ANa2</strain>
        <tissue evidence="14">Whole body excluding digestive tract and cuticle</tissue>
    </source>
</reference>
<evidence type="ECO:0000256" key="6">
    <source>
        <dbReference type="ARBA" id="ARBA00022741"/>
    </source>
</evidence>
<feature type="region of interest" description="Disordered" evidence="11">
    <location>
        <begin position="40"/>
        <end position="90"/>
    </location>
</feature>
<comment type="catalytic activity">
    <reaction evidence="9">
        <text>cytidine + ATP = CMP + ADP + H(+)</text>
        <dbReference type="Rhea" id="RHEA:24674"/>
        <dbReference type="ChEBI" id="CHEBI:15378"/>
        <dbReference type="ChEBI" id="CHEBI:17562"/>
        <dbReference type="ChEBI" id="CHEBI:30616"/>
        <dbReference type="ChEBI" id="CHEBI:60377"/>
        <dbReference type="ChEBI" id="CHEBI:456216"/>
        <dbReference type="EC" id="2.7.1.48"/>
    </reaction>
</comment>
<evidence type="ECO:0000256" key="3">
    <source>
        <dbReference type="ARBA" id="ARBA00005408"/>
    </source>
</evidence>
<proteinExistence type="inferred from homology"/>
<dbReference type="CDD" id="cd02023">
    <property type="entry name" value="UMPK"/>
    <property type="match status" value="1"/>
</dbReference>
<dbReference type="GO" id="GO:0005524">
    <property type="term" value="F:ATP binding"/>
    <property type="evidence" value="ECO:0007669"/>
    <property type="project" value="UniProtKB-KW"/>
</dbReference>
<comment type="similarity">
    <text evidence="3">Belongs to the uridine kinase family.</text>
</comment>
<dbReference type="CDD" id="cd06223">
    <property type="entry name" value="PRTases_typeI"/>
    <property type="match status" value="1"/>
</dbReference>
<dbReference type="EMBL" id="SEYY01019247">
    <property type="protein sequence ID" value="KAB7498481.1"/>
    <property type="molecule type" value="Genomic_DNA"/>
</dbReference>
<evidence type="ECO:0000256" key="11">
    <source>
        <dbReference type="SAM" id="MobiDB-lite"/>
    </source>
</evidence>
<dbReference type="EC" id="2.7.1.48" evidence="4"/>
<dbReference type="UniPathway" id="UPA00574">
    <property type="reaction ID" value="UER00637"/>
</dbReference>
<dbReference type="Gene3D" id="3.40.50.300">
    <property type="entry name" value="P-loop containing nucleotide triphosphate hydrolases"/>
    <property type="match status" value="1"/>
</dbReference>
<dbReference type="Proteomes" id="UP000326759">
    <property type="component" value="Unassembled WGS sequence"/>
</dbReference>
<evidence type="ECO:0000256" key="10">
    <source>
        <dbReference type="ARBA" id="ARBA00048909"/>
    </source>
</evidence>
<evidence type="ECO:0000313" key="14">
    <source>
        <dbReference type="EMBL" id="KAB7498481.1"/>
    </source>
</evidence>
<dbReference type="InterPro" id="IPR000836">
    <property type="entry name" value="PRTase_dom"/>
</dbReference>
<dbReference type="NCBIfam" id="NF004018">
    <property type="entry name" value="PRK05480.1"/>
    <property type="match status" value="1"/>
</dbReference>
<evidence type="ECO:0000256" key="5">
    <source>
        <dbReference type="ARBA" id="ARBA00022679"/>
    </source>
</evidence>
<comment type="pathway">
    <text evidence="2">Pyrimidine metabolism; CTP biosynthesis via salvage pathway; CTP from cytidine: step 1/3.</text>
</comment>
<keyword evidence="6" id="KW-0547">Nucleotide-binding</keyword>
<evidence type="ECO:0000256" key="4">
    <source>
        <dbReference type="ARBA" id="ARBA00012137"/>
    </source>
</evidence>
<evidence type="ECO:0000259" key="12">
    <source>
        <dbReference type="Pfam" id="PF00485"/>
    </source>
</evidence>
<evidence type="ECO:0000256" key="2">
    <source>
        <dbReference type="ARBA" id="ARBA00004784"/>
    </source>
</evidence>
<dbReference type="GO" id="GO:0044206">
    <property type="term" value="P:UMP salvage"/>
    <property type="evidence" value="ECO:0007669"/>
    <property type="project" value="UniProtKB-UniPathway"/>
</dbReference>
<organism evidence="14 15">
    <name type="scientific">Armadillidium nasatum</name>
    <dbReference type="NCBI Taxonomy" id="96803"/>
    <lineage>
        <taxon>Eukaryota</taxon>
        <taxon>Metazoa</taxon>
        <taxon>Ecdysozoa</taxon>
        <taxon>Arthropoda</taxon>
        <taxon>Crustacea</taxon>
        <taxon>Multicrustacea</taxon>
        <taxon>Malacostraca</taxon>
        <taxon>Eumalacostraca</taxon>
        <taxon>Peracarida</taxon>
        <taxon>Isopoda</taxon>
        <taxon>Oniscidea</taxon>
        <taxon>Crinocheta</taxon>
        <taxon>Armadillidiidae</taxon>
        <taxon>Armadillidium</taxon>
    </lineage>
</organism>
<dbReference type="SUPFAM" id="SSF53271">
    <property type="entry name" value="PRTase-like"/>
    <property type="match status" value="1"/>
</dbReference>
<accession>A0A5N5SWA3</accession>
<dbReference type="OrthoDB" id="10257085at2759"/>
<dbReference type="InterPro" id="IPR000764">
    <property type="entry name" value="Uridine_kinase-like"/>
</dbReference>
<dbReference type="InterPro" id="IPR006083">
    <property type="entry name" value="PRK/URK"/>
</dbReference>
<keyword evidence="7 14" id="KW-0418">Kinase</keyword>
<evidence type="ECO:0000256" key="7">
    <source>
        <dbReference type="ARBA" id="ARBA00022777"/>
    </source>
</evidence>
<dbReference type="Gene3D" id="3.40.50.2020">
    <property type="match status" value="1"/>
</dbReference>
<comment type="caution">
    <text evidence="14">The sequence shown here is derived from an EMBL/GenBank/DDBJ whole genome shotgun (WGS) entry which is preliminary data.</text>
</comment>
<keyword evidence="15" id="KW-1185">Reference proteome</keyword>
<name>A0A5N5SWA3_9CRUS</name>
<evidence type="ECO:0000313" key="15">
    <source>
        <dbReference type="Proteomes" id="UP000326759"/>
    </source>
</evidence>
<sequence>MPGKINLDLPNSFSLYSGGKVLERPVAEMMVKDNDFAKGAESLEDPESPMQNPEFAGVASQLSGGGPIRSPRMHRQRTSSQTTSNKNKEPILRGSRNSIYIADRLPRYDCHGQLVEPFIIGICGGSASGKTSFARKIIEKLNVPWVTLLSLDSFYKVLSAKQLESAAKNEYNFDHPDAFDFELVVKTLKCLKDGTMVQVPIYNFLTHRREARTKPIHGANVVIFKGILSFYSKDALKLLDMKVFLDTDSDDRLALRLLRDVSERERNIDDVMKQYFKFVKPGFDYYVAPLKVHADIIVPRGWDNEVAINLIVQNVMSHLQRRGFNLIEKFAVANFDLCHPTSLHLLPNTPQIKVLHYFIRKKDTPSDKFIFYSKRLIRLVIEYALTFLTSKDVVGDTTQGVPCERKEIVSEIICGAFILRAGENMENAFCEVLKDLRIENIFVLTNLGKIKPELSFPRLPKSIRNYHIFLIGATVETGAAAIMAIRVLIDQEVPEENIIICSLLMTEQSVHNIVYAFPKVKIVTTAVDQSVSEIFYNVPGVINFGDRHFGKEQLFLDL</sequence>
<dbReference type="SUPFAM" id="SSF52540">
    <property type="entry name" value="P-loop containing nucleoside triphosphate hydrolases"/>
    <property type="match status" value="1"/>
</dbReference>
<evidence type="ECO:0000256" key="9">
    <source>
        <dbReference type="ARBA" id="ARBA00047436"/>
    </source>
</evidence>
<evidence type="ECO:0000256" key="1">
    <source>
        <dbReference type="ARBA" id="ARBA00004690"/>
    </source>
</evidence>
<dbReference type="GO" id="GO:0004849">
    <property type="term" value="F:uridine kinase activity"/>
    <property type="evidence" value="ECO:0007669"/>
    <property type="project" value="UniProtKB-EC"/>
</dbReference>
<dbReference type="InterPro" id="IPR027417">
    <property type="entry name" value="P-loop_NTPase"/>
</dbReference>
<dbReference type="FunFam" id="3.40.50.2020:FF:000010">
    <property type="entry name" value="Uridine-cytidine kinase"/>
    <property type="match status" value="1"/>
</dbReference>
<dbReference type="Pfam" id="PF00485">
    <property type="entry name" value="PRK"/>
    <property type="match status" value="1"/>
</dbReference>
<keyword evidence="5" id="KW-0808">Transferase</keyword>
<feature type="domain" description="Phosphoribulokinase/uridine kinase" evidence="12">
    <location>
        <begin position="119"/>
        <end position="306"/>
    </location>
</feature>
<dbReference type="PRINTS" id="PR00988">
    <property type="entry name" value="URIDINKINASE"/>
</dbReference>
<dbReference type="AlphaFoldDB" id="A0A5N5SWA3"/>
<dbReference type="PANTHER" id="PTHR10285">
    <property type="entry name" value="URIDINE KINASE"/>
    <property type="match status" value="1"/>
</dbReference>
<keyword evidence="8" id="KW-0067">ATP-binding</keyword>
<dbReference type="InterPro" id="IPR029057">
    <property type="entry name" value="PRTase-like"/>
</dbReference>
<protein>
    <recommendedName>
        <fullName evidence="4">uridine/cytidine kinase</fullName>
        <ecNumber evidence="4">2.7.1.48</ecNumber>
    </recommendedName>
</protein>
<dbReference type="Pfam" id="PF14681">
    <property type="entry name" value="UPRTase"/>
    <property type="match status" value="1"/>
</dbReference>
<evidence type="ECO:0000259" key="13">
    <source>
        <dbReference type="Pfam" id="PF14681"/>
    </source>
</evidence>
<comment type="pathway">
    <text evidence="1">Pyrimidine metabolism; UMP biosynthesis via salvage pathway; UMP from uridine: step 1/1.</text>
</comment>
<gene>
    <name evidence="14" type="primary">UCKL1_1</name>
    <name evidence="14" type="ORF">Anas_03187</name>
</gene>